<evidence type="ECO:0000313" key="8">
    <source>
        <dbReference type="EMBL" id="WDI33243.1"/>
    </source>
</evidence>
<sequence>MGAVKRFSPFLFLTVLLFASSILGFIEPLNTALLDLRFRVIDHKPSDTLVVVEIDPKSLRAEERWPWPRDRYATAVSNLQDAGANLIAFDVDFSSLSDDRGDEAFVEALARRPGEVVLPVFWQWSSRSATGGEMIKTPPHDRFLNDVTVASVTLTTEENGVVRRGWRGVNDGDVYRASIASVLAGASPSDQATFLIDYSIDPKEITRLSFRDVLTGKFSAETVRRKNVLIGATALELGDEFAAPVHGVLPGVMFHAMSYESIIADRTLVRPHSFLPFVFGVALLILLVRCGRFWTWRRLATVHVTLLVATIGGPLIIQAYFPLSIDVAVILAAQFLGAVYVVALRLHQYARQVIRQKAEMAHFQALTSLVVQDNTDGVVVVDDNGCVELCNNQACALLDISDTVMTGIVITELVPDFPLLVHDDAEHLEDQGYADIGPVLQSEYVTGKNKERILEIVASRPLTRGEVAKNEKLGNITVYTLRDVSARKRIEVAEREAKEAAIAANRVKSQLISNMSHELRTPLNGVIGFADILQKESFGPLGVPEYKEYSESIYISGKRLLTVVNDMLHIAKLDSGDFELCKTEVEIDELIENAVCKFEAQAEQEQKTLTVEIESVSQAANADVSVTKEIISHLLSNAFKYTDAGGEIIVRAMQENGDLIIEVEDDGCGVEPENLPRLTEAFFQADAEFTRKYEGAGLGLYVVSRFVELHNGQLFFESSKGDGFLVCIVLRNAIVEDSAESVAA</sequence>
<keyword evidence="4" id="KW-0808">Transferase</keyword>
<dbReference type="PANTHER" id="PTHR43047:SF72">
    <property type="entry name" value="OSMOSENSING HISTIDINE PROTEIN KINASE SLN1"/>
    <property type="match status" value="1"/>
</dbReference>
<dbReference type="SUPFAM" id="SSF47384">
    <property type="entry name" value="Homodimeric domain of signal transducing histidine kinase"/>
    <property type="match status" value="1"/>
</dbReference>
<dbReference type="AlphaFoldDB" id="A0AAE9ZHL8"/>
<keyword evidence="3" id="KW-0597">Phosphoprotein</keyword>
<keyword evidence="6" id="KW-0812">Transmembrane</keyword>
<dbReference type="InterPro" id="IPR005467">
    <property type="entry name" value="His_kinase_dom"/>
</dbReference>
<evidence type="ECO:0000256" key="1">
    <source>
        <dbReference type="ARBA" id="ARBA00000085"/>
    </source>
</evidence>
<dbReference type="Pfam" id="PF05226">
    <property type="entry name" value="CHASE2"/>
    <property type="match status" value="1"/>
</dbReference>
<dbReference type="Proteomes" id="UP001214043">
    <property type="component" value="Chromosome"/>
</dbReference>
<dbReference type="EC" id="2.7.13.3" evidence="2"/>
<dbReference type="GO" id="GO:0005886">
    <property type="term" value="C:plasma membrane"/>
    <property type="evidence" value="ECO:0007669"/>
    <property type="project" value="TreeGrafter"/>
</dbReference>
<protein>
    <recommendedName>
        <fullName evidence="2">histidine kinase</fullName>
        <ecNumber evidence="2">2.7.13.3</ecNumber>
    </recommendedName>
</protein>
<feature type="transmembrane region" description="Helical" evidence="6">
    <location>
        <begin position="300"/>
        <end position="321"/>
    </location>
</feature>
<keyword evidence="5" id="KW-0418">Kinase</keyword>
<dbReference type="SMART" id="SM01080">
    <property type="entry name" value="CHASE2"/>
    <property type="match status" value="1"/>
</dbReference>
<dbReference type="PIRSF" id="PIRSF037347">
    <property type="entry name" value="STHK_CHASE2_PAS_prd"/>
    <property type="match status" value="1"/>
</dbReference>
<dbReference type="KEGG" id="hfl:PUV54_07500"/>
<dbReference type="PROSITE" id="PS50109">
    <property type="entry name" value="HIS_KIN"/>
    <property type="match status" value="1"/>
</dbReference>
<comment type="catalytic activity">
    <reaction evidence="1">
        <text>ATP + protein L-histidine = ADP + protein N-phospho-L-histidine.</text>
        <dbReference type="EC" id="2.7.13.3"/>
    </reaction>
</comment>
<dbReference type="Pfam" id="PF00512">
    <property type="entry name" value="HisKA"/>
    <property type="match status" value="1"/>
</dbReference>
<dbReference type="Pfam" id="PF02518">
    <property type="entry name" value="HATPase_c"/>
    <property type="match status" value="1"/>
</dbReference>
<dbReference type="InterPro" id="IPR035965">
    <property type="entry name" value="PAS-like_dom_sf"/>
</dbReference>
<keyword evidence="9" id="KW-1185">Reference proteome</keyword>
<feature type="domain" description="Histidine kinase" evidence="7">
    <location>
        <begin position="514"/>
        <end position="734"/>
    </location>
</feature>
<accession>A0AAE9ZHL8</accession>
<dbReference type="Gene3D" id="1.10.287.130">
    <property type="match status" value="1"/>
</dbReference>
<dbReference type="EMBL" id="CP118166">
    <property type="protein sequence ID" value="WDI33243.1"/>
    <property type="molecule type" value="Genomic_DNA"/>
</dbReference>
<dbReference type="GO" id="GO:0000155">
    <property type="term" value="F:phosphorelay sensor kinase activity"/>
    <property type="evidence" value="ECO:0007669"/>
    <property type="project" value="InterPro"/>
</dbReference>
<evidence type="ECO:0000313" key="9">
    <source>
        <dbReference type="Proteomes" id="UP001214043"/>
    </source>
</evidence>
<evidence type="ECO:0000256" key="2">
    <source>
        <dbReference type="ARBA" id="ARBA00012438"/>
    </source>
</evidence>
<dbReference type="SMART" id="SM00388">
    <property type="entry name" value="HisKA"/>
    <property type="match status" value="1"/>
</dbReference>
<dbReference type="Gene3D" id="3.30.565.10">
    <property type="entry name" value="Histidine kinase-like ATPase, C-terminal domain"/>
    <property type="match status" value="1"/>
</dbReference>
<gene>
    <name evidence="8" type="ORF">PUV54_07500</name>
</gene>
<reference evidence="8" key="1">
    <citation type="submission" date="2023-02" db="EMBL/GenBank/DDBJ databases">
        <title>Genome sequence of Hyphococcus flavus.</title>
        <authorList>
            <person name="Rong J.-C."/>
            <person name="Zhao Q."/>
            <person name="Yi M."/>
            <person name="Wu J.-Y."/>
        </authorList>
    </citation>
    <scope>NUCLEOTIDE SEQUENCE</scope>
    <source>
        <strain evidence="8">MCCC 1K03223</strain>
    </source>
</reference>
<keyword evidence="6" id="KW-1133">Transmembrane helix</keyword>
<dbReference type="GO" id="GO:0009927">
    <property type="term" value="F:histidine phosphotransfer kinase activity"/>
    <property type="evidence" value="ECO:0007669"/>
    <property type="project" value="TreeGrafter"/>
</dbReference>
<dbReference type="Gene3D" id="3.30.450.20">
    <property type="entry name" value="PAS domain"/>
    <property type="match status" value="1"/>
</dbReference>
<name>A0AAE9ZHL8_9PROT</name>
<dbReference type="InterPro" id="IPR003594">
    <property type="entry name" value="HATPase_dom"/>
</dbReference>
<dbReference type="InterPro" id="IPR003661">
    <property type="entry name" value="HisK_dim/P_dom"/>
</dbReference>
<feature type="transmembrane region" description="Helical" evidence="6">
    <location>
        <begin position="268"/>
        <end position="288"/>
    </location>
</feature>
<dbReference type="InterPro" id="IPR004358">
    <property type="entry name" value="Sig_transdc_His_kin-like_C"/>
</dbReference>
<organism evidence="8 9">
    <name type="scientific">Hyphococcus flavus</name>
    <dbReference type="NCBI Taxonomy" id="1866326"/>
    <lineage>
        <taxon>Bacteria</taxon>
        <taxon>Pseudomonadati</taxon>
        <taxon>Pseudomonadota</taxon>
        <taxon>Alphaproteobacteria</taxon>
        <taxon>Parvularculales</taxon>
        <taxon>Parvularculaceae</taxon>
        <taxon>Hyphococcus</taxon>
    </lineage>
</organism>
<evidence type="ECO:0000256" key="6">
    <source>
        <dbReference type="SAM" id="Phobius"/>
    </source>
</evidence>
<dbReference type="SMART" id="SM00387">
    <property type="entry name" value="HATPase_c"/>
    <property type="match status" value="1"/>
</dbReference>
<feature type="transmembrane region" description="Helical" evidence="6">
    <location>
        <begin position="327"/>
        <end position="347"/>
    </location>
</feature>
<dbReference type="SUPFAM" id="SSF55874">
    <property type="entry name" value="ATPase domain of HSP90 chaperone/DNA topoisomerase II/histidine kinase"/>
    <property type="match status" value="1"/>
</dbReference>
<evidence type="ECO:0000256" key="5">
    <source>
        <dbReference type="ARBA" id="ARBA00022777"/>
    </source>
</evidence>
<dbReference type="InterPro" id="IPR007890">
    <property type="entry name" value="CHASE2"/>
</dbReference>
<evidence type="ECO:0000256" key="4">
    <source>
        <dbReference type="ARBA" id="ARBA00022679"/>
    </source>
</evidence>
<dbReference type="InterPro" id="IPR036890">
    <property type="entry name" value="HATPase_C_sf"/>
</dbReference>
<dbReference type="PRINTS" id="PR00344">
    <property type="entry name" value="BCTRLSENSOR"/>
</dbReference>
<dbReference type="InterPro" id="IPR017181">
    <property type="entry name" value="Sig_transdc_His_kin_CHASE2"/>
</dbReference>
<keyword evidence="6" id="KW-0472">Membrane</keyword>
<dbReference type="CDD" id="cd00082">
    <property type="entry name" value="HisKA"/>
    <property type="match status" value="1"/>
</dbReference>
<evidence type="ECO:0000259" key="7">
    <source>
        <dbReference type="PROSITE" id="PS50109"/>
    </source>
</evidence>
<dbReference type="RefSeq" id="WP_274495217.1">
    <property type="nucleotide sequence ID" value="NZ_CP118166.1"/>
</dbReference>
<proteinExistence type="predicted"/>
<dbReference type="SUPFAM" id="SSF55785">
    <property type="entry name" value="PYP-like sensor domain (PAS domain)"/>
    <property type="match status" value="1"/>
</dbReference>
<evidence type="ECO:0000256" key="3">
    <source>
        <dbReference type="ARBA" id="ARBA00022553"/>
    </source>
</evidence>
<dbReference type="InterPro" id="IPR036097">
    <property type="entry name" value="HisK_dim/P_sf"/>
</dbReference>
<dbReference type="PANTHER" id="PTHR43047">
    <property type="entry name" value="TWO-COMPONENT HISTIDINE PROTEIN KINASE"/>
    <property type="match status" value="1"/>
</dbReference>